<keyword evidence="11" id="KW-1185">Reference proteome</keyword>
<evidence type="ECO:0000256" key="6">
    <source>
        <dbReference type="ARBA" id="ARBA00022840"/>
    </source>
</evidence>
<dbReference type="InterPro" id="IPR003439">
    <property type="entry name" value="ABC_transporter-like_ATP-bd"/>
</dbReference>
<evidence type="ECO:0000313" key="10">
    <source>
        <dbReference type="EMBL" id="RRG20074.1"/>
    </source>
</evidence>
<protein>
    <submittedName>
        <fullName evidence="10">ATP-binding cassette domain-containing protein</fullName>
    </submittedName>
</protein>
<comment type="similarity">
    <text evidence="2">Belongs to the ABC transporter superfamily.</text>
</comment>
<evidence type="ECO:0000256" key="4">
    <source>
        <dbReference type="ARBA" id="ARBA00022475"/>
    </source>
</evidence>
<comment type="subcellular location">
    <subcellularLocation>
        <location evidence="1">Cell membrane</location>
    </subcellularLocation>
</comment>
<dbReference type="GO" id="GO:0043190">
    <property type="term" value="C:ATP-binding cassette (ABC) transporter complex"/>
    <property type="evidence" value="ECO:0007669"/>
    <property type="project" value="TreeGrafter"/>
</dbReference>
<keyword evidence="5" id="KW-0547">Nucleotide-binding</keyword>
<evidence type="ECO:0000256" key="7">
    <source>
        <dbReference type="ARBA" id="ARBA00022967"/>
    </source>
</evidence>
<reference evidence="10 11" key="1">
    <citation type="submission" date="2018-07" db="EMBL/GenBank/DDBJ databases">
        <title>Draft genome sequence of Ancylomarina sp. M1P.</title>
        <authorList>
            <person name="Yadav S."/>
            <person name="Villanueva L."/>
            <person name="Damste J.S.S."/>
        </authorList>
    </citation>
    <scope>NUCLEOTIDE SEQUENCE [LARGE SCALE GENOMIC DNA]</scope>
    <source>
        <strain evidence="10 11">M1P</strain>
    </source>
</reference>
<evidence type="ECO:0000256" key="2">
    <source>
        <dbReference type="ARBA" id="ARBA00005417"/>
    </source>
</evidence>
<dbReference type="InterPro" id="IPR003593">
    <property type="entry name" value="AAA+_ATPase"/>
</dbReference>
<dbReference type="CDD" id="cd03225">
    <property type="entry name" value="ABC_cobalt_CbiO_domain1"/>
    <property type="match status" value="1"/>
</dbReference>
<dbReference type="Proteomes" id="UP000285794">
    <property type="component" value="Unassembled WGS sequence"/>
</dbReference>
<dbReference type="InterPro" id="IPR017871">
    <property type="entry name" value="ABC_transporter-like_CS"/>
</dbReference>
<dbReference type="EMBL" id="QQWG01000015">
    <property type="protein sequence ID" value="RRG20074.1"/>
    <property type="molecule type" value="Genomic_DNA"/>
</dbReference>
<keyword evidence="6 10" id="KW-0067">ATP-binding</keyword>
<dbReference type="InterPro" id="IPR027417">
    <property type="entry name" value="P-loop_NTPase"/>
</dbReference>
<evidence type="ECO:0000256" key="3">
    <source>
        <dbReference type="ARBA" id="ARBA00022448"/>
    </source>
</evidence>
<dbReference type="PROSITE" id="PS50893">
    <property type="entry name" value="ABC_TRANSPORTER_2"/>
    <property type="match status" value="1"/>
</dbReference>
<dbReference type="GO" id="GO:0016887">
    <property type="term" value="F:ATP hydrolysis activity"/>
    <property type="evidence" value="ECO:0007669"/>
    <property type="project" value="InterPro"/>
</dbReference>
<sequence length="265" mass="30057">MSYIQLEHISFEYPNQTLALDEVNLNIDKGQKVAVVGENGSGKSSLFLCLCGIHHAQTGRYILDGEEQKCKRKDRNKLFRKVGYVFQDPEVQLFASTVEKDISFGAINAGMKGEALQACMDEVMEMTQTHDLRKKPPHQLSYGQKKRVAIAGVLACKPEVLLLDEPFAWLDNQQKKNTIQVLDHLHEQNKTIIISTHDINFAYEWADKLVVMKEGRVLATGHPQGLLDNEDLLEKAGLEMPLILKLTKKLDLDIRPNTMEEFLRV</sequence>
<dbReference type="Pfam" id="PF00005">
    <property type="entry name" value="ABC_tran"/>
    <property type="match status" value="1"/>
</dbReference>
<name>A0A425XYL3_9BACT</name>
<dbReference type="PANTHER" id="PTHR43553:SF24">
    <property type="entry name" value="ENERGY-COUPLING FACTOR TRANSPORTER ATP-BINDING PROTEIN ECFA1"/>
    <property type="match status" value="1"/>
</dbReference>
<dbReference type="GO" id="GO:0042626">
    <property type="term" value="F:ATPase-coupled transmembrane transporter activity"/>
    <property type="evidence" value="ECO:0007669"/>
    <property type="project" value="TreeGrafter"/>
</dbReference>
<dbReference type="OrthoDB" id="9806726at2"/>
<evidence type="ECO:0000313" key="11">
    <source>
        <dbReference type="Proteomes" id="UP000285794"/>
    </source>
</evidence>
<dbReference type="InterPro" id="IPR050095">
    <property type="entry name" value="ECF_ABC_transporter_ATP-bd"/>
</dbReference>
<dbReference type="SUPFAM" id="SSF52540">
    <property type="entry name" value="P-loop containing nucleoside triphosphate hydrolases"/>
    <property type="match status" value="1"/>
</dbReference>
<keyword evidence="7" id="KW-1278">Translocase</keyword>
<feature type="domain" description="ABC transporter" evidence="9">
    <location>
        <begin position="4"/>
        <end position="239"/>
    </location>
</feature>
<keyword evidence="8" id="KW-0472">Membrane</keyword>
<dbReference type="GO" id="GO:0005524">
    <property type="term" value="F:ATP binding"/>
    <property type="evidence" value="ECO:0007669"/>
    <property type="project" value="UniProtKB-KW"/>
</dbReference>
<dbReference type="PROSITE" id="PS00211">
    <property type="entry name" value="ABC_TRANSPORTER_1"/>
    <property type="match status" value="1"/>
</dbReference>
<evidence type="ECO:0000256" key="1">
    <source>
        <dbReference type="ARBA" id="ARBA00004236"/>
    </source>
</evidence>
<proteinExistence type="inferred from homology"/>
<comment type="caution">
    <text evidence="10">The sequence shown here is derived from an EMBL/GenBank/DDBJ whole genome shotgun (WGS) entry which is preliminary data.</text>
</comment>
<evidence type="ECO:0000256" key="8">
    <source>
        <dbReference type="ARBA" id="ARBA00023136"/>
    </source>
</evidence>
<gene>
    <name evidence="10" type="ORF">DWB61_13625</name>
</gene>
<dbReference type="PANTHER" id="PTHR43553">
    <property type="entry name" value="HEAVY METAL TRANSPORTER"/>
    <property type="match status" value="1"/>
</dbReference>
<dbReference type="InterPro" id="IPR015856">
    <property type="entry name" value="ABC_transpr_CbiO/EcfA_su"/>
</dbReference>
<dbReference type="AlphaFoldDB" id="A0A425XYL3"/>
<organism evidence="10 11">
    <name type="scientific">Ancylomarina euxinus</name>
    <dbReference type="NCBI Taxonomy" id="2283627"/>
    <lineage>
        <taxon>Bacteria</taxon>
        <taxon>Pseudomonadati</taxon>
        <taxon>Bacteroidota</taxon>
        <taxon>Bacteroidia</taxon>
        <taxon>Marinilabiliales</taxon>
        <taxon>Marinifilaceae</taxon>
        <taxon>Ancylomarina</taxon>
    </lineage>
</organism>
<keyword evidence="4" id="KW-1003">Cell membrane</keyword>
<dbReference type="Gene3D" id="3.40.50.300">
    <property type="entry name" value="P-loop containing nucleotide triphosphate hydrolases"/>
    <property type="match status" value="1"/>
</dbReference>
<dbReference type="SMART" id="SM00382">
    <property type="entry name" value="AAA"/>
    <property type="match status" value="1"/>
</dbReference>
<keyword evidence="3" id="KW-0813">Transport</keyword>
<dbReference type="FunFam" id="3.40.50.300:FF:000224">
    <property type="entry name" value="Energy-coupling factor transporter ATP-binding protein EcfA"/>
    <property type="match status" value="1"/>
</dbReference>
<dbReference type="RefSeq" id="WP_125031438.1">
    <property type="nucleotide sequence ID" value="NZ_JAPXVP010000013.1"/>
</dbReference>
<evidence type="ECO:0000259" key="9">
    <source>
        <dbReference type="PROSITE" id="PS50893"/>
    </source>
</evidence>
<accession>A0A425XYL3</accession>
<evidence type="ECO:0000256" key="5">
    <source>
        <dbReference type="ARBA" id="ARBA00022741"/>
    </source>
</evidence>